<keyword evidence="13" id="KW-0472">Membrane</keyword>
<dbReference type="SUPFAM" id="SSF53955">
    <property type="entry name" value="Lysozyme-like"/>
    <property type="match status" value="1"/>
</dbReference>
<evidence type="ECO:0000256" key="9">
    <source>
        <dbReference type="ARBA" id="ARBA00022852"/>
    </source>
</evidence>
<keyword evidence="6 16" id="KW-0081">Bacteriolytic enzyme</keyword>
<dbReference type="GO" id="GO:0003796">
    <property type="term" value="F:lysozyme activity"/>
    <property type="evidence" value="ECO:0007669"/>
    <property type="project" value="UniProtKB-EC"/>
</dbReference>
<dbReference type="PANTHER" id="PTHR38107">
    <property type="match status" value="1"/>
</dbReference>
<dbReference type="PANTHER" id="PTHR38107:SF3">
    <property type="entry name" value="LYSOZYME RRRD-RELATED"/>
    <property type="match status" value="1"/>
</dbReference>
<keyword evidence="5" id="KW-1188">Viral release from host cell</keyword>
<evidence type="ECO:0000313" key="18">
    <source>
        <dbReference type="Proteomes" id="UP000306677"/>
    </source>
</evidence>
<dbReference type="EC" id="3.2.1.17" evidence="16"/>
<name>A0A4Y5NVK2_9CAUD</name>
<sequence>MTIKTRITAGAFGVALALTSPLLEEIEGIRYKPYKDIAGIWTVCAGITGKDVVLGKTYTQRECDALLAKHIKIAKDEVDKRVKVDIPDTMRAALYSFTYNAGIGAFRKSTMLKLINQGRLYEACDQLWSWTYYTNPRTGKKEKSKGLHNRRAVEFKYCVKDLKK</sequence>
<evidence type="ECO:0000256" key="10">
    <source>
        <dbReference type="ARBA" id="ARBA00022870"/>
    </source>
</evidence>
<evidence type="ECO:0000256" key="11">
    <source>
        <dbReference type="ARBA" id="ARBA00022968"/>
    </source>
</evidence>
<dbReference type="InterPro" id="IPR023346">
    <property type="entry name" value="Lysozyme-like_dom_sf"/>
</dbReference>
<dbReference type="GO" id="GO:0009253">
    <property type="term" value="P:peptidoglycan catabolic process"/>
    <property type="evidence" value="ECO:0007669"/>
    <property type="project" value="InterPro"/>
</dbReference>
<dbReference type="InterPro" id="IPR023347">
    <property type="entry name" value="Lysozyme_dom_sf"/>
</dbReference>
<dbReference type="HAMAP" id="MF_04110">
    <property type="entry name" value="ENDOLYSIN_T4"/>
    <property type="match status" value="1"/>
</dbReference>
<dbReference type="CDD" id="cd16900">
    <property type="entry name" value="endolysin_R21-like"/>
    <property type="match status" value="1"/>
</dbReference>
<evidence type="ECO:0000256" key="4">
    <source>
        <dbReference type="ARBA" id="ARBA00022529"/>
    </source>
</evidence>
<evidence type="ECO:0000256" key="12">
    <source>
        <dbReference type="ARBA" id="ARBA00022989"/>
    </source>
</evidence>
<dbReference type="InterPro" id="IPR034690">
    <property type="entry name" value="Endolysin_T4_type"/>
</dbReference>
<keyword evidence="11" id="KW-0735">Signal-anchor</keyword>
<evidence type="ECO:0000256" key="16">
    <source>
        <dbReference type="RuleBase" id="RU003788"/>
    </source>
</evidence>
<evidence type="ECO:0000256" key="13">
    <source>
        <dbReference type="ARBA" id="ARBA00023136"/>
    </source>
</evidence>
<keyword evidence="14" id="KW-0578">Host cell lysis by virus</keyword>
<evidence type="ECO:0000256" key="8">
    <source>
        <dbReference type="ARBA" id="ARBA00022801"/>
    </source>
</evidence>
<organism evidence="17 18">
    <name type="scientific">Escherichia phage vB_EcoS_W011D</name>
    <dbReference type="NCBI Taxonomy" id="2575323"/>
    <lineage>
        <taxon>Viruses</taxon>
        <taxon>Duplodnaviria</taxon>
        <taxon>Heunggongvirae</taxon>
        <taxon>Uroviricota</taxon>
        <taxon>Caudoviricetes</taxon>
        <taxon>Drexlerviridae</taxon>
        <taxon>Tempevirinae</taxon>
        <taxon>Changchunvirus</taxon>
        <taxon>Changchunvirus W011D</taxon>
    </lineage>
</organism>
<evidence type="ECO:0000313" key="17">
    <source>
        <dbReference type="EMBL" id="QCW18530.1"/>
    </source>
</evidence>
<keyword evidence="3" id="KW-1032">Host cell membrane</keyword>
<protein>
    <recommendedName>
        <fullName evidence="16">Lysozyme</fullName>
        <ecNumber evidence="16">3.2.1.17</ecNumber>
    </recommendedName>
</protein>
<keyword evidence="2" id="KW-1030">Host cell inner membrane</keyword>
<gene>
    <name evidence="17" type="ORF">vBEcoSW011D_54</name>
</gene>
<dbReference type="GO" id="GO:0031640">
    <property type="term" value="P:killing of cells of another organism"/>
    <property type="evidence" value="ECO:0007669"/>
    <property type="project" value="UniProtKB-KW"/>
</dbReference>
<dbReference type="HAMAP" id="MF_04136">
    <property type="entry name" value="SAR_ENDOLYSIN"/>
    <property type="match status" value="1"/>
</dbReference>
<comment type="similarity">
    <text evidence="16">Belongs to the glycosyl hydrolase 24 family.</text>
</comment>
<evidence type="ECO:0000256" key="15">
    <source>
        <dbReference type="ARBA" id="ARBA00023295"/>
    </source>
</evidence>
<dbReference type="GO" id="GO:0042742">
    <property type="term" value="P:defense response to bacterium"/>
    <property type="evidence" value="ECO:0007669"/>
    <property type="project" value="UniProtKB-KW"/>
</dbReference>
<keyword evidence="7" id="KW-0812">Transmembrane</keyword>
<keyword evidence="10" id="KW-1043">Host membrane</keyword>
<dbReference type="EMBL" id="MK778457">
    <property type="protein sequence ID" value="QCW18530.1"/>
    <property type="molecule type" value="Genomic_DNA"/>
</dbReference>
<evidence type="ECO:0000256" key="2">
    <source>
        <dbReference type="ARBA" id="ARBA00022445"/>
    </source>
</evidence>
<dbReference type="InterPro" id="IPR002196">
    <property type="entry name" value="Glyco_hydro_24"/>
</dbReference>
<dbReference type="InterPro" id="IPR051018">
    <property type="entry name" value="Bacteriophage_GH24"/>
</dbReference>
<evidence type="ECO:0000256" key="6">
    <source>
        <dbReference type="ARBA" id="ARBA00022638"/>
    </source>
</evidence>
<evidence type="ECO:0000256" key="5">
    <source>
        <dbReference type="ARBA" id="ARBA00022612"/>
    </source>
</evidence>
<dbReference type="GO" id="GO:0016998">
    <property type="term" value="P:cell wall macromolecule catabolic process"/>
    <property type="evidence" value="ECO:0007669"/>
    <property type="project" value="InterPro"/>
</dbReference>
<keyword evidence="18" id="KW-1185">Reference proteome</keyword>
<keyword evidence="9" id="KW-0204">Cytolysis</keyword>
<dbReference type="SMR" id="A0A4Y5NVK2"/>
<evidence type="ECO:0000256" key="14">
    <source>
        <dbReference type="ARBA" id="ARBA00023142"/>
    </source>
</evidence>
<accession>A0A4Y5NVK2</accession>
<proteinExistence type="inferred from homology"/>
<evidence type="ECO:0000256" key="1">
    <source>
        <dbReference type="ARBA" id="ARBA00000632"/>
    </source>
</evidence>
<comment type="catalytic activity">
    <reaction evidence="1 16">
        <text>Hydrolysis of (1-&gt;4)-beta-linkages between N-acetylmuramic acid and N-acetyl-D-glucosamine residues in a peptidoglycan and between N-acetyl-D-glucosamine residues in chitodextrins.</text>
        <dbReference type="EC" id="3.2.1.17"/>
    </reaction>
</comment>
<keyword evidence="15 16" id="KW-0326">Glycosidase</keyword>
<dbReference type="Gene3D" id="1.10.530.40">
    <property type="match status" value="1"/>
</dbReference>
<dbReference type="InterPro" id="IPR043688">
    <property type="entry name" value="SAR_endolysin-like"/>
</dbReference>
<keyword evidence="4 16" id="KW-0929">Antimicrobial</keyword>
<keyword evidence="12" id="KW-1133">Transmembrane helix</keyword>
<dbReference type="Proteomes" id="UP000306677">
    <property type="component" value="Segment"/>
</dbReference>
<reference evidence="17 18" key="1">
    <citation type="submission" date="2019-04" db="EMBL/GenBank/DDBJ databases">
        <authorList>
            <person name="Wang X."/>
        </authorList>
    </citation>
    <scope>NUCLEOTIDE SEQUENCE [LARGE SCALE GENOMIC DNA]</scope>
</reference>
<evidence type="ECO:0000256" key="7">
    <source>
        <dbReference type="ARBA" id="ARBA00022692"/>
    </source>
</evidence>
<evidence type="ECO:0000256" key="3">
    <source>
        <dbReference type="ARBA" id="ARBA00022511"/>
    </source>
</evidence>
<keyword evidence="8 16" id="KW-0378">Hydrolase</keyword>
<dbReference type="Pfam" id="PF00959">
    <property type="entry name" value="Phage_lysozyme"/>
    <property type="match status" value="1"/>
</dbReference>